<name>A0A8J2MR06_COTCN</name>
<dbReference type="AlphaFoldDB" id="A0A8J2MR06"/>
<evidence type="ECO:0000313" key="1">
    <source>
        <dbReference type="EMBL" id="CAG5102744.1"/>
    </source>
</evidence>
<proteinExistence type="predicted"/>
<gene>
    <name evidence="1" type="ORF">HICCMSTLAB_LOCUS11162</name>
</gene>
<comment type="caution">
    <text evidence="1">The sequence shown here is derived from an EMBL/GenBank/DDBJ whole genome shotgun (WGS) entry which is preliminary data.</text>
</comment>
<dbReference type="EMBL" id="CAJNRD030001123">
    <property type="protein sequence ID" value="CAG5102744.1"/>
    <property type="molecule type" value="Genomic_DNA"/>
</dbReference>
<dbReference type="Proteomes" id="UP000786811">
    <property type="component" value="Unassembled WGS sequence"/>
</dbReference>
<reference evidence="1" key="1">
    <citation type="submission" date="2021-04" db="EMBL/GenBank/DDBJ databases">
        <authorList>
            <person name="Chebbi M.A.C M."/>
        </authorList>
    </citation>
    <scope>NUCLEOTIDE SEQUENCE</scope>
</reference>
<organism evidence="1 2">
    <name type="scientific">Cotesia congregata</name>
    <name type="common">Parasitoid wasp</name>
    <name type="synonym">Apanteles congregatus</name>
    <dbReference type="NCBI Taxonomy" id="51543"/>
    <lineage>
        <taxon>Eukaryota</taxon>
        <taxon>Metazoa</taxon>
        <taxon>Ecdysozoa</taxon>
        <taxon>Arthropoda</taxon>
        <taxon>Hexapoda</taxon>
        <taxon>Insecta</taxon>
        <taxon>Pterygota</taxon>
        <taxon>Neoptera</taxon>
        <taxon>Endopterygota</taxon>
        <taxon>Hymenoptera</taxon>
        <taxon>Apocrita</taxon>
        <taxon>Ichneumonoidea</taxon>
        <taxon>Braconidae</taxon>
        <taxon>Microgastrinae</taxon>
        <taxon>Cotesia</taxon>
    </lineage>
</organism>
<sequence>MNEGERSKHDMSNNAYGKQAKYYNRKRGSWQPVLEDLVSKREHHLSSAIDNFSTEFTEKFAMGFTVTKIVGPSVFEVTKEVKPSPCISKT</sequence>
<evidence type="ECO:0000313" key="2">
    <source>
        <dbReference type="Proteomes" id="UP000786811"/>
    </source>
</evidence>
<dbReference type="OrthoDB" id="7701485at2759"/>
<protein>
    <submittedName>
        <fullName evidence="1">Uncharacterized protein</fullName>
    </submittedName>
</protein>
<accession>A0A8J2MR06</accession>
<keyword evidence="2" id="KW-1185">Reference proteome</keyword>